<keyword evidence="2" id="KW-0812">Transmembrane</keyword>
<protein>
    <submittedName>
        <fullName evidence="3">Uncharacterized protein</fullName>
    </submittedName>
</protein>
<feature type="transmembrane region" description="Helical" evidence="2">
    <location>
        <begin position="6"/>
        <end position="29"/>
    </location>
</feature>
<feature type="compositionally biased region" description="Basic residues" evidence="1">
    <location>
        <begin position="73"/>
        <end position="86"/>
    </location>
</feature>
<accession>A0ABP8UPE0</accession>
<keyword evidence="4" id="KW-1185">Reference proteome</keyword>
<evidence type="ECO:0000313" key="4">
    <source>
        <dbReference type="Proteomes" id="UP001501442"/>
    </source>
</evidence>
<name>A0ABP8UPE0_9ACTN</name>
<dbReference type="EMBL" id="BAABHK010000012">
    <property type="protein sequence ID" value="GAA4633844.1"/>
    <property type="molecule type" value="Genomic_DNA"/>
</dbReference>
<keyword evidence="2" id="KW-0472">Membrane</keyword>
<evidence type="ECO:0000256" key="1">
    <source>
        <dbReference type="SAM" id="MobiDB-lite"/>
    </source>
</evidence>
<evidence type="ECO:0000313" key="3">
    <source>
        <dbReference type="EMBL" id="GAA4633844.1"/>
    </source>
</evidence>
<feature type="compositionally biased region" description="Basic residues" evidence="1">
    <location>
        <begin position="94"/>
        <end position="104"/>
    </location>
</feature>
<feature type="region of interest" description="Disordered" evidence="1">
    <location>
        <begin position="66"/>
        <end position="117"/>
    </location>
</feature>
<proteinExistence type="predicted"/>
<gene>
    <name evidence="3" type="ORF">GCM10023196_073050</name>
</gene>
<dbReference type="Proteomes" id="UP001501442">
    <property type="component" value="Unassembled WGS sequence"/>
</dbReference>
<reference evidence="4" key="1">
    <citation type="journal article" date="2019" name="Int. J. Syst. Evol. Microbiol.">
        <title>The Global Catalogue of Microorganisms (GCM) 10K type strain sequencing project: providing services to taxonomists for standard genome sequencing and annotation.</title>
        <authorList>
            <consortium name="The Broad Institute Genomics Platform"/>
            <consortium name="The Broad Institute Genome Sequencing Center for Infectious Disease"/>
            <person name="Wu L."/>
            <person name="Ma J."/>
        </authorList>
    </citation>
    <scope>NUCLEOTIDE SEQUENCE [LARGE SCALE GENOMIC DNA]</scope>
    <source>
        <strain evidence="4">JCM 17939</strain>
    </source>
</reference>
<organism evidence="3 4">
    <name type="scientific">Actinoallomurus vinaceus</name>
    <dbReference type="NCBI Taxonomy" id="1080074"/>
    <lineage>
        <taxon>Bacteria</taxon>
        <taxon>Bacillati</taxon>
        <taxon>Actinomycetota</taxon>
        <taxon>Actinomycetes</taxon>
        <taxon>Streptosporangiales</taxon>
        <taxon>Thermomonosporaceae</taxon>
        <taxon>Actinoallomurus</taxon>
    </lineage>
</organism>
<comment type="caution">
    <text evidence="3">The sequence shown here is derived from an EMBL/GenBank/DDBJ whole genome shotgun (WGS) entry which is preliminary data.</text>
</comment>
<sequence>MPSTSYLIAVLAIVFTITLALRAVPFTVLRALRSSAIVRRLSAWMPVGILAILAVTALHGTIGTEPRDAVRAAGRRRHRRRPPRLRPPHDPQRRSRHGRLRRPRLLPGAVQRHPRSGATCSRMFSSRWAL</sequence>
<evidence type="ECO:0000256" key="2">
    <source>
        <dbReference type="SAM" id="Phobius"/>
    </source>
</evidence>
<keyword evidence="2" id="KW-1133">Transmembrane helix</keyword>
<feature type="transmembrane region" description="Helical" evidence="2">
    <location>
        <begin position="41"/>
        <end position="62"/>
    </location>
</feature>
<dbReference type="RefSeq" id="WP_345436842.1">
    <property type="nucleotide sequence ID" value="NZ_BAABHK010000012.1"/>
</dbReference>